<dbReference type="EMBL" id="CABFNQ020000730">
    <property type="protein sequence ID" value="CAH0027553.1"/>
    <property type="molecule type" value="Genomic_DNA"/>
</dbReference>
<dbReference type="OrthoDB" id="10492104at2759"/>
<gene>
    <name evidence="2" type="ORF">CRHIZ90672A_00001518</name>
</gene>
<accession>A0A9N9VTG0</accession>
<feature type="region of interest" description="Disordered" evidence="1">
    <location>
        <begin position="46"/>
        <end position="66"/>
    </location>
</feature>
<sequence>MTFHMVEPCRGTVGSGGENIAMPLLEGLAKATNGAISSQFLLNLRESESAESESSGKQASGIMGID</sequence>
<organism evidence="2 3">
    <name type="scientific">Clonostachys rhizophaga</name>
    <dbReference type="NCBI Taxonomy" id="160324"/>
    <lineage>
        <taxon>Eukaryota</taxon>
        <taxon>Fungi</taxon>
        <taxon>Dikarya</taxon>
        <taxon>Ascomycota</taxon>
        <taxon>Pezizomycotina</taxon>
        <taxon>Sordariomycetes</taxon>
        <taxon>Hypocreomycetidae</taxon>
        <taxon>Hypocreales</taxon>
        <taxon>Bionectriaceae</taxon>
        <taxon>Clonostachys</taxon>
    </lineage>
</organism>
<keyword evidence="3" id="KW-1185">Reference proteome</keyword>
<comment type="caution">
    <text evidence="2">The sequence shown here is derived from an EMBL/GenBank/DDBJ whole genome shotgun (WGS) entry which is preliminary data.</text>
</comment>
<reference evidence="2" key="1">
    <citation type="submission" date="2021-10" db="EMBL/GenBank/DDBJ databases">
        <authorList>
            <person name="Piombo E."/>
        </authorList>
    </citation>
    <scope>NUCLEOTIDE SEQUENCE</scope>
</reference>
<dbReference type="AlphaFoldDB" id="A0A9N9VTG0"/>
<evidence type="ECO:0000313" key="2">
    <source>
        <dbReference type="EMBL" id="CAH0027553.1"/>
    </source>
</evidence>
<evidence type="ECO:0000256" key="1">
    <source>
        <dbReference type="SAM" id="MobiDB-lite"/>
    </source>
</evidence>
<protein>
    <submittedName>
        <fullName evidence="2">Uncharacterized protein</fullName>
    </submittedName>
</protein>
<name>A0A9N9VTG0_9HYPO</name>
<evidence type="ECO:0000313" key="3">
    <source>
        <dbReference type="Proteomes" id="UP000696573"/>
    </source>
</evidence>
<proteinExistence type="predicted"/>
<dbReference type="Proteomes" id="UP000696573">
    <property type="component" value="Unassembled WGS sequence"/>
</dbReference>